<dbReference type="InterPro" id="IPR052831">
    <property type="entry name" value="Apoptosis_promoter"/>
</dbReference>
<protein>
    <submittedName>
        <fullName evidence="2">Uncharacterized protein</fullName>
    </submittedName>
</protein>
<reference evidence="2 3" key="1">
    <citation type="journal article" date="2011" name="Science">
        <title>The Selaginella genome identifies genetic changes associated with the evolution of vascular plants.</title>
        <authorList>
            <person name="Banks J.A."/>
            <person name="Nishiyama T."/>
            <person name="Hasebe M."/>
            <person name="Bowman J.L."/>
            <person name="Gribskov M."/>
            <person name="dePamphilis C."/>
            <person name="Albert V.A."/>
            <person name="Aono N."/>
            <person name="Aoyama T."/>
            <person name="Ambrose B.A."/>
            <person name="Ashton N.W."/>
            <person name="Axtell M.J."/>
            <person name="Barker E."/>
            <person name="Barker M.S."/>
            <person name="Bennetzen J.L."/>
            <person name="Bonawitz N.D."/>
            <person name="Chapple C."/>
            <person name="Cheng C."/>
            <person name="Correa L.G."/>
            <person name="Dacre M."/>
            <person name="DeBarry J."/>
            <person name="Dreyer I."/>
            <person name="Elias M."/>
            <person name="Engstrom E.M."/>
            <person name="Estelle M."/>
            <person name="Feng L."/>
            <person name="Finet C."/>
            <person name="Floyd S.K."/>
            <person name="Frommer W.B."/>
            <person name="Fujita T."/>
            <person name="Gramzow L."/>
            <person name="Gutensohn M."/>
            <person name="Harholt J."/>
            <person name="Hattori M."/>
            <person name="Heyl A."/>
            <person name="Hirai T."/>
            <person name="Hiwatashi Y."/>
            <person name="Ishikawa M."/>
            <person name="Iwata M."/>
            <person name="Karol K.G."/>
            <person name="Koehler B."/>
            <person name="Kolukisaoglu U."/>
            <person name="Kubo M."/>
            <person name="Kurata T."/>
            <person name="Lalonde S."/>
            <person name="Li K."/>
            <person name="Li Y."/>
            <person name="Litt A."/>
            <person name="Lyons E."/>
            <person name="Manning G."/>
            <person name="Maruyama T."/>
            <person name="Michael T.P."/>
            <person name="Mikami K."/>
            <person name="Miyazaki S."/>
            <person name="Morinaga S."/>
            <person name="Murata T."/>
            <person name="Mueller-Roeber B."/>
            <person name="Nelson D.R."/>
            <person name="Obara M."/>
            <person name="Oguri Y."/>
            <person name="Olmstead R.G."/>
            <person name="Onodera N."/>
            <person name="Petersen B.L."/>
            <person name="Pils B."/>
            <person name="Prigge M."/>
            <person name="Rensing S.A."/>
            <person name="Riano-Pachon D.M."/>
            <person name="Roberts A.W."/>
            <person name="Sato Y."/>
            <person name="Scheller H.V."/>
            <person name="Schulz B."/>
            <person name="Schulz C."/>
            <person name="Shakirov E.V."/>
            <person name="Shibagaki N."/>
            <person name="Shinohara N."/>
            <person name="Shippen D.E."/>
            <person name="Soerensen I."/>
            <person name="Sotooka R."/>
            <person name="Sugimoto N."/>
            <person name="Sugita M."/>
            <person name="Sumikawa N."/>
            <person name="Tanurdzic M."/>
            <person name="Theissen G."/>
            <person name="Ulvskov P."/>
            <person name="Wakazuki S."/>
            <person name="Weng J.K."/>
            <person name="Willats W.W."/>
            <person name="Wipf D."/>
            <person name="Wolf P.G."/>
            <person name="Yang L."/>
            <person name="Zimmer A.D."/>
            <person name="Zhu Q."/>
            <person name="Mitros T."/>
            <person name="Hellsten U."/>
            <person name="Loque D."/>
            <person name="Otillar R."/>
            <person name="Salamov A."/>
            <person name="Schmutz J."/>
            <person name="Shapiro H."/>
            <person name="Lindquist E."/>
            <person name="Lucas S."/>
            <person name="Rokhsar D."/>
            <person name="Grigoriev I.V."/>
        </authorList>
    </citation>
    <scope>NUCLEOTIDE SEQUENCE [LARGE SCALE GENOMIC DNA]</scope>
</reference>
<dbReference type="Gramene" id="EFJ28177">
    <property type="protein sequence ID" value="EFJ28177"/>
    <property type="gene ID" value="SELMODRAFT_411484"/>
</dbReference>
<evidence type="ECO:0000256" key="1">
    <source>
        <dbReference type="SAM" id="MobiDB-lite"/>
    </source>
</evidence>
<dbReference type="STRING" id="88036.D8RI34"/>
<gene>
    <name evidence="2" type="ORF">SELMODRAFT_411484</name>
</gene>
<feature type="region of interest" description="Disordered" evidence="1">
    <location>
        <begin position="292"/>
        <end position="325"/>
    </location>
</feature>
<evidence type="ECO:0000313" key="3">
    <source>
        <dbReference type="Proteomes" id="UP000001514"/>
    </source>
</evidence>
<dbReference type="InParanoid" id="D8RI34"/>
<sequence>MMVSAEDWHPDAVHMSCMADTNSKSNWCPVCMVGMDPNCNNGSFPQDRKGKVSRREKLCMSYSSRLRSSTSTGLPGRNLAISTPTSAATPAEDPYTKIARAQSEQQARHPLHLSGEEPLDLCAKSRWSDLVALYTPTGSKTKRATYDECGGPLPDIWEYNIAPFLKSIVLAVDGTLHHSSYNTPVPLAPARVATFCEKLGEGLLLPLQGVVDGSAASLLWQNFGKGGSSWRADKLFEEPYRQAEEWRTREIARDIAKKRQMEMVLVVEKLQELRSLRVQKLKKQGHLFPEDDDAFTESVLPANAEEQTTRNPSTDDENTIKEAPP</sequence>
<dbReference type="KEGG" id="smo:SELMODRAFT_411484"/>
<dbReference type="EMBL" id="GL377580">
    <property type="protein sequence ID" value="EFJ28177.1"/>
    <property type="molecule type" value="Genomic_DNA"/>
</dbReference>
<evidence type="ECO:0000313" key="2">
    <source>
        <dbReference type="EMBL" id="EFJ28177.1"/>
    </source>
</evidence>
<dbReference type="GO" id="GO:0005689">
    <property type="term" value="C:U12-type spliceosomal complex"/>
    <property type="evidence" value="ECO:0000318"/>
    <property type="project" value="GO_Central"/>
</dbReference>
<dbReference type="Proteomes" id="UP000001514">
    <property type="component" value="Unassembled WGS sequence"/>
</dbReference>
<accession>D8RI34</accession>
<organism evidence="3">
    <name type="scientific">Selaginella moellendorffii</name>
    <name type="common">Spikemoss</name>
    <dbReference type="NCBI Taxonomy" id="88036"/>
    <lineage>
        <taxon>Eukaryota</taxon>
        <taxon>Viridiplantae</taxon>
        <taxon>Streptophyta</taxon>
        <taxon>Embryophyta</taxon>
        <taxon>Tracheophyta</taxon>
        <taxon>Lycopodiopsida</taxon>
        <taxon>Selaginellales</taxon>
        <taxon>Selaginellaceae</taxon>
        <taxon>Selaginella</taxon>
    </lineage>
</organism>
<keyword evidence="3" id="KW-1185">Reference proteome</keyword>
<dbReference type="AlphaFoldDB" id="D8RI34"/>
<feature type="compositionally biased region" description="Low complexity" evidence="1">
    <location>
        <begin position="82"/>
        <end position="91"/>
    </location>
</feature>
<dbReference type="PANTHER" id="PTHR48190:SF2">
    <property type="entry name" value="PROGRAMMED CELL DEATH PROTEIN 7"/>
    <property type="match status" value="1"/>
</dbReference>
<feature type="region of interest" description="Disordered" evidence="1">
    <location>
        <begin position="69"/>
        <end position="91"/>
    </location>
</feature>
<dbReference type="HOGENOM" id="CLU_856337_0_0_1"/>
<name>D8RI34_SELML</name>
<dbReference type="PANTHER" id="PTHR48190">
    <property type="entry name" value="PROGRAMMED CELL DEATH PROTEIN 7"/>
    <property type="match status" value="1"/>
</dbReference>
<proteinExistence type="predicted"/>